<feature type="compositionally biased region" description="Basic and acidic residues" evidence="1">
    <location>
        <begin position="285"/>
        <end position="323"/>
    </location>
</feature>
<feature type="compositionally biased region" description="Basic residues" evidence="1">
    <location>
        <begin position="338"/>
        <end position="350"/>
    </location>
</feature>
<evidence type="ECO:0000313" key="3">
    <source>
        <dbReference type="Proteomes" id="UP000799778"/>
    </source>
</evidence>
<dbReference type="Proteomes" id="UP000799778">
    <property type="component" value="Unassembled WGS sequence"/>
</dbReference>
<dbReference type="AlphaFoldDB" id="A0A6A5XY14"/>
<evidence type="ECO:0000313" key="2">
    <source>
        <dbReference type="EMBL" id="KAF2017164.1"/>
    </source>
</evidence>
<dbReference type="OrthoDB" id="439993at2759"/>
<proteinExistence type="predicted"/>
<dbReference type="EMBL" id="ML978068">
    <property type="protein sequence ID" value="KAF2017164.1"/>
    <property type="molecule type" value="Genomic_DNA"/>
</dbReference>
<feature type="compositionally biased region" description="Basic and acidic residues" evidence="1">
    <location>
        <begin position="407"/>
        <end position="422"/>
    </location>
</feature>
<keyword evidence="3" id="KW-1185">Reference proteome</keyword>
<dbReference type="RefSeq" id="XP_033385503.1">
    <property type="nucleotide sequence ID" value="XM_033531807.1"/>
</dbReference>
<feature type="compositionally biased region" description="Basic residues" evidence="1">
    <location>
        <begin position="379"/>
        <end position="388"/>
    </location>
</feature>
<name>A0A6A5XY14_9PLEO</name>
<reference evidence="2" key="1">
    <citation type="journal article" date="2020" name="Stud. Mycol.">
        <title>101 Dothideomycetes genomes: a test case for predicting lifestyles and emergence of pathogens.</title>
        <authorList>
            <person name="Haridas S."/>
            <person name="Albert R."/>
            <person name="Binder M."/>
            <person name="Bloem J."/>
            <person name="Labutti K."/>
            <person name="Salamov A."/>
            <person name="Andreopoulos B."/>
            <person name="Baker S."/>
            <person name="Barry K."/>
            <person name="Bills G."/>
            <person name="Bluhm B."/>
            <person name="Cannon C."/>
            <person name="Castanera R."/>
            <person name="Culley D."/>
            <person name="Daum C."/>
            <person name="Ezra D."/>
            <person name="Gonzalez J."/>
            <person name="Henrissat B."/>
            <person name="Kuo A."/>
            <person name="Liang C."/>
            <person name="Lipzen A."/>
            <person name="Lutzoni F."/>
            <person name="Magnuson J."/>
            <person name="Mondo S."/>
            <person name="Nolan M."/>
            <person name="Ohm R."/>
            <person name="Pangilinan J."/>
            <person name="Park H.-J."/>
            <person name="Ramirez L."/>
            <person name="Alfaro M."/>
            <person name="Sun H."/>
            <person name="Tritt A."/>
            <person name="Yoshinaga Y."/>
            <person name="Zwiers L.-H."/>
            <person name="Turgeon B."/>
            <person name="Goodwin S."/>
            <person name="Spatafora J."/>
            <person name="Crous P."/>
            <person name="Grigoriev I."/>
        </authorList>
    </citation>
    <scope>NUCLEOTIDE SEQUENCE</scope>
    <source>
        <strain evidence="2">CBS 175.79</strain>
    </source>
</reference>
<dbReference type="GeneID" id="54289204"/>
<evidence type="ECO:0000256" key="1">
    <source>
        <dbReference type="SAM" id="MobiDB-lite"/>
    </source>
</evidence>
<accession>A0A6A5XY14</accession>
<organism evidence="2 3">
    <name type="scientific">Aaosphaeria arxii CBS 175.79</name>
    <dbReference type="NCBI Taxonomy" id="1450172"/>
    <lineage>
        <taxon>Eukaryota</taxon>
        <taxon>Fungi</taxon>
        <taxon>Dikarya</taxon>
        <taxon>Ascomycota</taxon>
        <taxon>Pezizomycotina</taxon>
        <taxon>Dothideomycetes</taxon>
        <taxon>Pleosporomycetidae</taxon>
        <taxon>Pleosporales</taxon>
        <taxon>Pleosporales incertae sedis</taxon>
        <taxon>Aaosphaeria</taxon>
    </lineage>
</organism>
<sequence length="422" mass="47222">MFVPRSVRSKGAPFQKKSEPPATKTNSGNDYGASAKNETSRKSAPTVNDLKIPKDATINTDSENLDTLLSGIELIFTDYAQQDPEGSKWLSQHYRSVGSEENYIHFSAILEHPNISTLKPAPSQLSLRQAIESGQTKTLELAAGGYHVRRKPSTYPLSHIPPGASSLCNDDGVKYWDERTIYVEPHSRHFCRTPARVAYWLSHHGQLREKWLPIQAVLPLYNSCAFVVLSGNVTHADMLQKWIGKGVPKDWRILSKAEHSKRTEEYLELLQNRNSKHTGGNAKVVQDEAATRERTHMKFSDHLKSKADSGDKEKYSEPDRDSNDVDDVSPVIPPTTEKKKRKRTAKKKSSASKPVSANDSEQGESLATSADLETDNPKSLRKHIKLSHHNAPEHISEPSAKSAKVTKSKEHVFRGKKMKFDD</sequence>
<protein>
    <submittedName>
        <fullName evidence="2">Uncharacterized protein</fullName>
    </submittedName>
</protein>
<feature type="compositionally biased region" description="Polar residues" evidence="1">
    <location>
        <begin position="355"/>
        <end position="368"/>
    </location>
</feature>
<feature type="region of interest" description="Disordered" evidence="1">
    <location>
        <begin position="1"/>
        <end position="48"/>
    </location>
</feature>
<feature type="region of interest" description="Disordered" evidence="1">
    <location>
        <begin position="271"/>
        <end position="422"/>
    </location>
</feature>
<gene>
    <name evidence="2" type="ORF">BU24DRAFT_460241</name>
</gene>